<accession>A0ABU2B661</accession>
<dbReference type="SUPFAM" id="SSF52540">
    <property type="entry name" value="P-loop containing nucleoside triphosphate hydrolases"/>
    <property type="match status" value="1"/>
</dbReference>
<dbReference type="InterPro" id="IPR027417">
    <property type="entry name" value="P-loop_NTPase"/>
</dbReference>
<feature type="domain" description="Bacterial type II secretion system protein E" evidence="2">
    <location>
        <begin position="89"/>
        <end position="352"/>
    </location>
</feature>
<dbReference type="Gene3D" id="3.40.50.300">
    <property type="entry name" value="P-loop containing nucleotide triphosphate hydrolases"/>
    <property type="match status" value="1"/>
</dbReference>
<evidence type="ECO:0000313" key="4">
    <source>
        <dbReference type="Proteomes" id="UP001183619"/>
    </source>
</evidence>
<dbReference type="Proteomes" id="UP001183619">
    <property type="component" value="Unassembled WGS sequence"/>
</dbReference>
<comment type="caution">
    <text evidence="3">The sequence shown here is derived from an EMBL/GenBank/DDBJ whole genome shotgun (WGS) entry which is preliminary data.</text>
</comment>
<dbReference type="InterPro" id="IPR050921">
    <property type="entry name" value="T4SS_GSP_E_ATPase"/>
</dbReference>
<reference evidence="3 4" key="1">
    <citation type="submission" date="2023-07" db="EMBL/GenBank/DDBJ databases">
        <title>Sequencing the genomes of 1000 actinobacteria strains.</title>
        <authorList>
            <person name="Klenk H.-P."/>
        </authorList>
    </citation>
    <scope>NUCLEOTIDE SEQUENCE [LARGE SCALE GENOMIC DNA]</scope>
    <source>
        <strain evidence="3 4">DSM 44508</strain>
    </source>
</reference>
<proteinExistence type="inferred from homology"/>
<dbReference type="PANTHER" id="PTHR30486:SF6">
    <property type="entry name" value="TYPE IV PILUS RETRACTATION ATPASE PILT"/>
    <property type="match status" value="1"/>
</dbReference>
<dbReference type="NCBIfam" id="TIGR03819">
    <property type="entry name" value="heli_sec_ATPase"/>
    <property type="match status" value="1"/>
</dbReference>
<name>A0ABU2B661_9CORY</name>
<sequence>MNLRTATTQTSNTLTAHTVARAESVNEDRDQRLAHLVNHVQRIISSTENPHELTPKNIADLIRREAPSVMSDVDVLHVMRKLRSDSTGIGILEDLLRIDGITDIVVNGPNSVWFDCGAGLEQSTIRFNSETQVRQLATRLMVTAGRRLDDAQCYADGKIQPDSGHQLRIHAVLSPPAEGGTCISIRVLRQAEATIEGLEHSGTFDAHTAEILRVLVAARRSFLVVGGTGSGKTTLLSALLAEVSARERIVCLEDTSELKPNHPHAITLVTRGANTEGQGEITMSVLLKQALRMRPDRIVVGEIRGAEVVDLLAALNTGHEGCAGTVHANSIYEVPARLEALAATGGMPRQALLSQLAAARPVVLVMRRMDGKRVLWQIGAIESSRAQVKILWEKDSPHYTGHNLHQIGSWQRSEEEHR</sequence>
<protein>
    <submittedName>
        <fullName evidence="3">Pilus assembly protein CpaF</fullName>
    </submittedName>
</protein>
<dbReference type="Gene3D" id="3.30.450.380">
    <property type="match status" value="1"/>
</dbReference>
<gene>
    <name evidence="3" type="ORF">J2S37_000635</name>
</gene>
<dbReference type="InterPro" id="IPR001482">
    <property type="entry name" value="T2SS/T4SS_dom"/>
</dbReference>
<keyword evidence="4" id="KW-1185">Reference proteome</keyword>
<dbReference type="EMBL" id="JAVDYF010000001">
    <property type="protein sequence ID" value="MDR7354097.1"/>
    <property type="molecule type" value="Genomic_DNA"/>
</dbReference>
<dbReference type="Pfam" id="PF00437">
    <property type="entry name" value="T2SSE"/>
    <property type="match status" value="1"/>
</dbReference>
<evidence type="ECO:0000259" key="2">
    <source>
        <dbReference type="Pfam" id="PF00437"/>
    </source>
</evidence>
<evidence type="ECO:0000256" key="1">
    <source>
        <dbReference type="ARBA" id="ARBA00006611"/>
    </source>
</evidence>
<dbReference type="InterPro" id="IPR022399">
    <property type="entry name" value="TadA-like_ATPase"/>
</dbReference>
<dbReference type="CDD" id="cd01130">
    <property type="entry name" value="VirB11-like_ATPase"/>
    <property type="match status" value="1"/>
</dbReference>
<comment type="similarity">
    <text evidence="1">Belongs to the GSP E family.</text>
</comment>
<evidence type="ECO:0000313" key="3">
    <source>
        <dbReference type="EMBL" id="MDR7354097.1"/>
    </source>
</evidence>
<organism evidence="3 4">
    <name type="scientific">Corynebacterium felinum</name>
    <dbReference type="NCBI Taxonomy" id="131318"/>
    <lineage>
        <taxon>Bacteria</taxon>
        <taxon>Bacillati</taxon>
        <taxon>Actinomycetota</taxon>
        <taxon>Actinomycetes</taxon>
        <taxon>Mycobacteriales</taxon>
        <taxon>Corynebacteriaceae</taxon>
        <taxon>Corynebacterium</taxon>
    </lineage>
</organism>
<dbReference type="PANTHER" id="PTHR30486">
    <property type="entry name" value="TWITCHING MOTILITY PROTEIN PILT"/>
    <property type="match status" value="1"/>
</dbReference>